<comment type="caution">
    <text evidence="1">The sequence shown here is derived from an EMBL/GenBank/DDBJ whole genome shotgun (WGS) entry which is preliminary data.</text>
</comment>
<dbReference type="EMBL" id="JAYWVC010000209">
    <property type="protein sequence ID" value="MED7827170.1"/>
    <property type="molecule type" value="Genomic_DNA"/>
</dbReference>
<reference evidence="1" key="1">
    <citation type="submission" date="2024-01" db="EMBL/GenBank/DDBJ databases">
        <title>First draft genome sequence data of TA4-1, the type strain of Gram-positive actinobacterium Streptomyces chiangmaiensis.</title>
        <authorList>
            <person name="Yasawong M."/>
            <person name="Nantapong N."/>
        </authorList>
    </citation>
    <scope>NUCLEOTIDE SEQUENCE</scope>
    <source>
        <strain evidence="1">TA4-1</strain>
    </source>
</reference>
<organism evidence="1 2">
    <name type="scientific">Streptomyces chiangmaiensis</name>
    <dbReference type="NCBI Taxonomy" id="766497"/>
    <lineage>
        <taxon>Bacteria</taxon>
        <taxon>Bacillati</taxon>
        <taxon>Actinomycetota</taxon>
        <taxon>Actinomycetes</taxon>
        <taxon>Kitasatosporales</taxon>
        <taxon>Streptomycetaceae</taxon>
        <taxon>Streptomyces</taxon>
    </lineage>
</organism>
<proteinExistence type="predicted"/>
<evidence type="ECO:0000313" key="1">
    <source>
        <dbReference type="EMBL" id="MED7827170.1"/>
    </source>
</evidence>
<keyword evidence="2" id="KW-1185">Reference proteome</keyword>
<accession>A0ABU7FTD4</accession>
<evidence type="ECO:0000313" key="2">
    <source>
        <dbReference type="Proteomes" id="UP001333996"/>
    </source>
</evidence>
<sequence length="65" mass="7098">MSGPGPAGAVVTTGWDRIVQKTGEQGKALKQQINAEWIYPPVDDAEAILELADYHDTWSEEEVNA</sequence>
<name>A0ABU7FTD4_9ACTN</name>
<dbReference type="Proteomes" id="UP001333996">
    <property type="component" value="Unassembled WGS sequence"/>
</dbReference>
<dbReference type="RefSeq" id="WP_329511565.1">
    <property type="nucleotide sequence ID" value="NZ_BAAAYZ010000256.1"/>
</dbReference>
<gene>
    <name evidence="1" type="ORF">VXC91_35965</name>
</gene>
<protein>
    <submittedName>
        <fullName evidence="1">Uncharacterized protein</fullName>
    </submittedName>
</protein>